<dbReference type="AlphaFoldDB" id="A0A7W7CYA7"/>
<keyword evidence="2" id="KW-1185">Reference proteome</keyword>
<sequence>MQRARRLASIVVVACLGLGGLSACRSEPSVAAYVGDSAKVTEARVQEVWDNASDALTSAAAGQPDASGAAPTLAITRLDIVRTLVGHDVLAAVAERENVTLPADLPLADYASQLRLPQTAEYVRLYAEFDGLLRALRTKVQSAAPDASEDDLREVYTVLLQSNEVPAGTTFDQFKTQLPAENLALVKTAAAVRKEVAELTSTMDITVNPRYQPLGIPVLEFQTQQGQLKPLVEVPLGESTKSTVTDVS</sequence>
<dbReference type="RefSeq" id="WP_184953596.1">
    <property type="nucleotide sequence ID" value="NZ_BOMC01000075.1"/>
</dbReference>
<evidence type="ECO:0000313" key="2">
    <source>
        <dbReference type="Proteomes" id="UP000542742"/>
    </source>
</evidence>
<evidence type="ECO:0008006" key="3">
    <source>
        <dbReference type="Google" id="ProtNLM"/>
    </source>
</evidence>
<evidence type="ECO:0000313" key="1">
    <source>
        <dbReference type="EMBL" id="MBB4695211.1"/>
    </source>
</evidence>
<organism evidence="1 2">
    <name type="scientific">Paractinoplanes abujensis</name>
    <dbReference type="NCBI Taxonomy" id="882441"/>
    <lineage>
        <taxon>Bacteria</taxon>
        <taxon>Bacillati</taxon>
        <taxon>Actinomycetota</taxon>
        <taxon>Actinomycetes</taxon>
        <taxon>Micromonosporales</taxon>
        <taxon>Micromonosporaceae</taxon>
        <taxon>Paractinoplanes</taxon>
    </lineage>
</organism>
<comment type="caution">
    <text evidence="1">The sequence shown here is derived from an EMBL/GenBank/DDBJ whole genome shotgun (WGS) entry which is preliminary data.</text>
</comment>
<proteinExistence type="predicted"/>
<protein>
    <recommendedName>
        <fullName evidence="3">Lipoprotein</fullName>
    </recommendedName>
</protein>
<name>A0A7W7CYA7_9ACTN</name>
<accession>A0A7W7CYA7</accession>
<gene>
    <name evidence="1" type="ORF">BKA14_005359</name>
</gene>
<reference evidence="1 2" key="1">
    <citation type="submission" date="2020-08" db="EMBL/GenBank/DDBJ databases">
        <title>Sequencing the genomes of 1000 actinobacteria strains.</title>
        <authorList>
            <person name="Klenk H.-P."/>
        </authorList>
    </citation>
    <scope>NUCLEOTIDE SEQUENCE [LARGE SCALE GENOMIC DNA]</scope>
    <source>
        <strain evidence="1 2">DSM 45518</strain>
    </source>
</reference>
<dbReference type="PROSITE" id="PS51257">
    <property type="entry name" value="PROKAR_LIPOPROTEIN"/>
    <property type="match status" value="1"/>
</dbReference>
<dbReference type="EMBL" id="JACHMF010000001">
    <property type="protein sequence ID" value="MBB4695211.1"/>
    <property type="molecule type" value="Genomic_DNA"/>
</dbReference>
<dbReference type="Proteomes" id="UP000542742">
    <property type="component" value="Unassembled WGS sequence"/>
</dbReference>